<comment type="caution">
    <text evidence="2">The sequence shown here is derived from an EMBL/GenBank/DDBJ whole genome shotgun (WGS) entry which is preliminary data.</text>
</comment>
<keyword evidence="1" id="KW-0812">Transmembrane</keyword>
<protein>
    <recommendedName>
        <fullName evidence="4">Glycerophosphoryl diester phosphodiesterase membrane domain-containing protein</fullName>
    </recommendedName>
</protein>
<keyword evidence="3" id="KW-1185">Reference proteome</keyword>
<evidence type="ECO:0000256" key="1">
    <source>
        <dbReference type="SAM" id="Phobius"/>
    </source>
</evidence>
<organism evidence="2 3">
    <name type="scientific">Hallella faecis</name>
    <dbReference type="NCBI Taxonomy" id="2841596"/>
    <lineage>
        <taxon>Bacteria</taxon>
        <taxon>Pseudomonadati</taxon>
        <taxon>Bacteroidota</taxon>
        <taxon>Bacteroidia</taxon>
        <taxon>Bacteroidales</taxon>
        <taxon>Prevotellaceae</taxon>
        <taxon>Hallella</taxon>
    </lineage>
</organism>
<feature type="transmembrane region" description="Helical" evidence="1">
    <location>
        <begin position="201"/>
        <end position="234"/>
    </location>
</feature>
<evidence type="ECO:0008006" key="4">
    <source>
        <dbReference type="Google" id="ProtNLM"/>
    </source>
</evidence>
<proteinExistence type="predicted"/>
<gene>
    <name evidence="2" type="ORF">AAAT34_05705</name>
</gene>
<evidence type="ECO:0000313" key="2">
    <source>
        <dbReference type="EMBL" id="MEQ2486552.1"/>
    </source>
</evidence>
<dbReference type="EMBL" id="JBBNFP010000016">
    <property type="protein sequence ID" value="MEQ2486552.1"/>
    <property type="molecule type" value="Genomic_DNA"/>
</dbReference>
<keyword evidence="1" id="KW-0472">Membrane</keyword>
<evidence type="ECO:0000313" key="3">
    <source>
        <dbReference type="Proteomes" id="UP001487296"/>
    </source>
</evidence>
<reference evidence="2 3" key="1">
    <citation type="submission" date="2024-04" db="EMBL/GenBank/DDBJ databases">
        <title>Human intestinal bacterial collection.</title>
        <authorList>
            <person name="Pauvert C."/>
            <person name="Hitch T.C.A."/>
            <person name="Clavel T."/>
        </authorList>
    </citation>
    <scope>NUCLEOTIDE SEQUENCE [LARGE SCALE GENOMIC DNA]</scope>
    <source>
        <strain evidence="2 3">CLA-AA-H145</strain>
    </source>
</reference>
<feature type="transmembrane region" description="Helical" evidence="1">
    <location>
        <begin position="72"/>
        <end position="97"/>
    </location>
</feature>
<accession>A0ABV1FQ74</accession>
<dbReference type="Proteomes" id="UP001487296">
    <property type="component" value="Unassembled WGS sequence"/>
</dbReference>
<feature type="transmembrane region" description="Helical" evidence="1">
    <location>
        <begin position="156"/>
        <end position="180"/>
    </location>
</feature>
<keyword evidence="1" id="KW-1133">Transmembrane helix</keyword>
<sequence>METDLYKIRSTKACFRAAYDLYCSNLRTLFKNTWLPVLVLSAIACLSHLMMWNESARTLSEAESTSSPVAYIAESIGLSVMCVVGFIWAYSCVFSLLSGRSRKAIWPRLLRATLINFGTFFVLILITICLGMIPIFLVANKTAPIPESTLMTSGAIIIGMYFVWAIILIPTIYSTMKYVMEPEQKAGSILGSSYRQGWRHWGFLFICLLLACIIYWLALSIVATPELILFLANYTNEAGKLMGDVSSLPPYFGFAGYLISLPCVFVWNYLTIWITMVFYYVYGSIEAKKRATTQTTQP</sequence>
<dbReference type="RefSeq" id="WP_215759635.1">
    <property type="nucleotide sequence ID" value="NZ_JAHKBE010000016.1"/>
</dbReference>
<feature type="transmembrane region" description="Helical" evidence="1">
    <location>
        <begin position="109"/>
        <end position="136"/>
    </location>
</feature>
<name>A0ABV1FQ74_9BACT</name>
<feature type="transmembrane region" description="Helical" evidence="1">
    <location>
        <begin position="254"/>
        <end position="282"/>
    </location>
</feature>
<feature type="transmembrane region" description="Helical" evidence="1">
    <location>
        <begin position="34"/>
        <end position="52"/>
    </location>
</feature>